<accession>A0A397GUM6</accession>
<dbReference type="InterPro" id="IPR053060">
    <property type="entry name" value="Cytokinesis_Signaling_Reg"/>
</dbReference>
<dbReference type="EMBL" id="PQFF01000379">
    <property type="protein sequence ID" value="RHZ54317.1"/>
    <property type="molecule type" value="Genomic_DNA"/>
</dbReference>
<proteinExistence type="predicted"/>
<dbReference type="InterPro" id="IPR011022">
    <property type="entry name" value="Arrestin_C-like"/>
</dbReference>
<evidence type="ECO:0000259" key="1">
    <source>
        <dbReference type="Pfam" id="PF02752"/>
    </source>
</evidence>
<dbReference type="Pfam" id="PF02752">
    <property type="entry name" value="Arrestin_C"/>
    <property type="match status" value="1"/>
</dbReference>
<reference evidence="2 3" key="1">
    <citation type="submission" date="2018-08" db="EMBL/GenBank/DDBJ databases">
        <title>Genome and evolution of the arbuscular mycorrhizal fungus Diversispora epigaea (formerly Glomus versiforme) and its bacterial endosymbionts.</title>
        <authorList>
            <person name="Sun X."/>
            <person name="Fei Z."/>
            <person name="Harrison M."/>
        </authorList>
    </citation>
    <scope>NUCLEOTIDE SEQUENCE [LARGE SCALE GENOMIC DNA]</scope>
    <source>
        <strain evidence="2 3">IT104</strain>
    </source>
</reference>
<keyword evidence="3" id="KW-1185">Reference proteome</keyword>
<dbReference type="OrthoDB" id="2379475at2759"/>
<dbReference type="GO" id="GO:0000935">
    <property type="term" value="C:division septum"/>
    <property type="evidence" value="ECO:0007669"/>
    <property type="project" value="TreeGrafter"/>
</dbReference>
<dbReference type="Gene3D" id="2.60.40.640">
    <property type="match status" value="1"/>
</dbReference>
<evidence type="ECO:0000313" key="3">
    <source>
        <dbReference type="Proteomes" id="UP000266861"/>
    </source>
</evidence>
<gene>
    <name evidence="2" type="ORF">Glove_428g47</name>
</gene>
<feature type="domain" description="Arrestin C-terminal-like" evidence="1">
    <location>
        <begin position="188"/>
        <end position="307"/>
    </location>
</feature>
<evidence type="ECO:0000313" key="2">
    <source>
        <dbReference type="EMBL" id="RHZ54317.1"/>
    </source>
</evidence>
<dbReference type="Proteomes" id="UP000266861">
    <property type="component" value="Unassembled WGS sequence"/>
</dbReference>
<comment type="caution">
    <text evidence="2">The sequence shown here is derived from an EMBL/GenBank/DDBJ whole genome shotgun (WGS) entry which is preliminary data.</text>
</comment>
<name>A0A397GUM6_9GLOM</name>
<dbReference type="GO" id="GO:0000917">
    <property type="term" value="P:division septum assembly"/>
    <property type="evidence" value="ECO:0007669"/>
    <property type="project" value="TreeGrafter"/>
</dbReference>
<dbReference type="STRING" id="1348612.A0A397GUM6"/>
<dbReference type="InterPro" id="IPR014752">
    <property type="entry name" value="Arrestin-like_C"/>
</dbReference>
<protein>
    <recommendedName>
        <fullName evidence="1">Arrestin C-terminal-like domain-containing protein</fullName>
    </recommendedName>
</protein>
<dbReference type="PANTHER" id="PTHR36419:SF1">
    <property type="entry name" value="RHO1 GEF LOCALIZING PROTEIN 1"/>
    <property type="match status" value="1"/>
</dbReference>
<organism evidence="2 3">
    <name type="scientific">Diversispora epigaea</name>
    <dbReference type="NCBI Taxonomy" id="1348612"/>
    <lineage>
        <taxon>Eukaryota</taxon>
        <taxon>Fungi</taxon>
        <taxon>Fungi incertae sedis</taxon>
        <taxon>Mucoromycota</taxon>
        <taxon>Glomeromycotina</taxon>
        <taxon>Glomeromycetes</taxon>
        <taxon>Diversisporales</taxon>
        <taxon>Diversisporaceae</taxon>
        <taxon>Diversispora</taxon>
    </lineage>
</organism>
<dbReference type="PANTHER" id="PTHR36419">
    <property type="entry name" value="ARRESTIN FAMILY PROTEIN 1"/>
    <property type="match status" value="1"/>
</dbReference>
<dbReference type="AlphaFoldDB" id="A0A397GUM6"/>
<sequence length="325" mass="37626">MSGIPTKYKKYSSKFSFCYIPGHSQFQVGYLGITESSVSGILDLHFPSDDPVYAKQIFVTLIGEEYAERESVDSTYRARSNLISQGICVWRSPDDTYQQINELQLPFQFELPNYLPSSVKFAEENSKISYNLEAIIKQKSGIFRSSSKSIKIRCPITRYSLPPTILTPIQFSTYDDPSAVSRGIGFSVSIEHNVFSQLIPISIDFGLLFHKPDLKIKKVILGVKQYIKFITSENREKFSKDYVLKYDIKYDKIKNRLDHNNEYKSNVKFEIPPRNDTELNSVRHSIDQRLIKVFHRIKFKVKFGIFGGYNINWEKDIKIENMIAM</sequence>